<dbReference type="InterPro" id="IPR052145">
    <property type="entry name" value="Mediator/Homeobox_domain"/>
</dbReference>
<gene>
    <name evidence="2" type="ORF">MUCCIDRAFT_114208</name>
</gene>
<accession>A0A168HPP8</accession>
<feature type="compositionally biased region" description="Pro residues" evidence="1">
    <location>
        <begin position="231"/>
        <end position="243"/>
    </location>
</feature>
<reference evidence="2 3" key="1">
    <citation type="submission" date="2015-06" db="EMBL/GenBank/DDBJ databases">
        <title>Expansion of signal transduction pathways in fungi by whole-genome duplication.</title>
        <authorList>
            <consortium name="DOE Joint Genome Institute"/>
            <person name="Corrochano L.M."/>
            <person name="Kuo A."/>
            <person name="Marcet-Houben M."/>
            <person name="Polaino S."/>
            <person name="Salamov A."/>
            <person name="Villalobos J.M."/>
            <person name="Alvarez M.I."/>
            <person name="Avalos J."/>
            <person name="Benito E.P."/>
            <person name="Benoit I."/>
            <person name="Burger G."/>
            <person name="Camino L.P."/>
            <person name="Canovas D."/>
            <person name="Cerda-Olmedo E."/>
            <person name="Cheng J.-F."/>
            <person name="Dominguez A."/>
            <person name="Elias M."/>
            <person name="Eslava A.P."/>
            <person name="Glaser F."/>
            <person name="Grimwood J."/>
            <person name="Gutierrez G."/>
            <person name="Heitman J."/>
            <person name="Henrissat B."/>
            <person name="Iturriaga E.A."/>
            <person name="Lang B.F."/>
            <person name="Lavin J.L."/>
            <person name="Lee S."/>
            <person name="Li W."/>
            <person name="Lindquist E."/>
            <person name="Lopez-Garcia S."/>
            <person name="Luque E.M."/>
            <person name="Marcos A.T."/>
            <person name="Martin J."/>
            <person name="Mccluskey K."/>
            <person name="Medina H.R."/>
            <person name="Miralles-Duran A."/>
            <person name="Miyazaki A."/>
            <person name="Munoz-Torres E."/>
            <person name="Oguiza J.A."/>
            <person name="Ohm R."/>
            <person name="Olmedo M."/>
            <person name="Orejas M."/>
            <person name="Ortiz-Castellanos L."/>
            <person name="Pisabarro A.G."/>
            <person name="Rodriguez-Romero J."/>
            <person name="Ruiz-Herrera J."/>
            <person name="Ruiz-Vazquez R."/>
            <person name="Sanz C."/>
            <person name="Schackwitz W."/>
            <person name="Schmutz J."/>
            <person name="Shahriari M."/>
            <person name="Shelest E."/>
            <person name="Silva-Franco F."/>
            <person name="Soanes D."/>
            <person name="Syed K."/>
            <person name="Tagua V.G."/>
            <person name="Talbot N.J."/>
            <person name="Thon M."/>
            <person name="De Vries R.P."/>
            <person name="Wiebenga A."/>
            <person name="Yadav J.S."/>
            <person name="Braun E.L."/>
            <person name="Baker S."/>
            <person name="Garre V."/>
            <person name="Horwitz B."/>
            <person name="Torres-Martinez S."/>
            <person name="Idnurm A."/>
            <person name="Herrera-Estrella A."/>
            <person name="Gabaldon T."/>
            <person name="Grigoriev I.V."/>
        </authorList>
    </citation>
    <scope>NUCLEOTIDE SEQUENCE [LARGE SCALE GENOMIC DNA]</scope>
    <source>
        <strain evidence="2 3">CBS 277.49</strain>
    </source>
</reference>
<name>A0A168HPP8_MUCCL</name>
<dbReference type="PANTHER" id="PTHR24330">
    <property type="entry name" value="HOMEOBOX PROTEIN BARH-LIKE"/>
    <property type="match status" value="1"/>
</dbReference>
<organism evidence="2 3">
    <name type="scientific">Mucor lusitanicus CBS 277.49</name>
    <dbReference type="NCBI Taxonomy" id="747725"/>
    <lineage>
        <taxon>Eukaryota</taxon>
        <taxon>Fungi</taxon>
        <taxon>Fungi incertae sedis</taxon>
        <taxon>Mucoromycota</taxon>
        <taxon>Mucoromycotina</taxon>
        <taxon>Mucoromycetes</taxon>
        <taxon>Mucorales</taxon>
        <taxon>Mucorineae</taxon>
        <taxon>Mucoraceae</taxon>
        <taxon>Mucor</taxon>
    </lineage>
</organism>
<sequence>MSENENDIPQRETTIEQRLQNMQDAIDANRSAAEIRFAFIESQLGRQHPQQQQQQQQQLMVIPRPNQNPTKDNLETLLFEHFPDEEEQDVVDMLDIVSTSCSNTVDALLGTGDLQFTTWTSLDATQIYRILNTCREECISRDPRLSFMDSATGLWTYDIFARQYWIQRSYYRRRSSKKRPMLARYNYKQQPPQQQPQPQQQQELQQLQIEQIEQLRLQIEQQRLQEQQAFTPPPAVPSTPPPAKAAVGDVALAEAAVGDVAPAEAAVGDVAPATTAAATDVALAAAAILEGSSLRGGRRGRGGCGRGRGARGRGDRGRGGRGRGGRGSGTGGSNDELEAVQEGRVQKRRPGRPPGNQNKTK</sequence>
<protein>
    <submittedName>
        <fullName evidence="2">Uncharacterized protein</fullName>
    </submittedName>
</protein>
<comment type="caution">
    <text evidence="2">The sequence shown here is derived from an EMBL/GenBank/DDBJ whole genome shotgun (WGS) entry which is preliminary data.</text>
</comment>
<keyword evidence="3" id="KW-1185">Reference proteome</keyword>
<feature type="region of interest" description="Disordered" evidence="1">
    <location>
        <begin position="226"/>
        <end position="246"/>
    </location>
</feature>
<dbReference type="VEuPathDB" id="FungiDB:MUCCIDRAFT_114208"/>
<dbReference type="EMBL" id="AMYB01000008">
    <property type="protein sequence ID" value="OAC99035.1"/>
    <property type="molecule type" value="Genomic_DNA"/>
</dbReference>
<proteinExistence type="predicted"/>
<feature type="region of interest" description="Disordered" evidence="1">
    <location>
        <begin position="294"/>
        <end position="361"/>
    </location>
</feature>
<evidence type="ECO:0000256" key="1">
    <source>
        <dbReference type="SAM" id="MobiDB-lite"/>
    </source>
</evidence>
<dbReference type="AlphaFoldDB" id="A0A168HPP8"/>
<dbReference type="PANTHER" id="PTHR24330:SF19">
    <property type="entry name" value="MEDIATOR OF RNA POLYMERASE II TRANSCRIPTION SUBUNIT 29"/>
    <property type="match status" value="1"/>
</dbReference>
<dbReference type="Proteomes" id="UP000077051">
    <property type="component" value="Unassembled WGS sequence"/>
</dbReference>
<evidence type="ECO:0000313" key="3">
    <source>
        <dbReference type="Proteomes" id="UP000077051"/>
    </source>
</evidence>
<evidence type="ECO:0000313" key="2">
    <source>
        <dbReference type="EMBL" id="OAC99035.1"/>
    </source>
</evidence>